<sequence length="92" mass="10123">MASSDALANALWDAANADGALERALRNRAEIIARRAEQISREAGGTANYTVREGFRPGGRRYFDVVSDNPDEEYGTEEVPRINALRRAARGE</sequence>
<dbReference type="AlphaFoldDB" id="A0AAP4F7B6"/>
<proteinExistence type="predicted"/>
<organism evidence="1 2">
    <name type="scientific">Corynebacterium propinquum</name>
    <dbReference type="NCBI Taxonomy" id="43769"/>
    <lineage>
        <taxon>Bacteria</taxon>
        <taxon>Bacillati</taxon>
        <taxon>Actinomycetota</taxon>
        <taxon>Actinomycetes</taxon>
        <taxon>Mycobacteriales</taxon>
        <taxon>Corynebacteriaceae</taxon>
        <taxon>Corynebacterium</taxon>
    </lineage>
</organism>
<protein>
    <submittedName>
        <fullName evidence="1">Uncharacterized protein</fullName>
    </submittedName>
</protein>
<name>A0AAP4F7B6_9CORY</name>
<dbReference type="Proteomes" id="UP001226160">
    <property type="component" value="Unassembled WGS sequence"/>
</dbReference>
<dbReference type="RefSeq" id="WP_284589960.1">
    <property type="nucleotide sequence ID" value="NZ_JASNVP010000009.1"/>
</dbReference>
<evidence type="ECO:0000313" key="2">
    <source>
        <dbReference type="Proteomes" id="UP001226160"/>
    </source>
</evidence>
<comment type="caution">
    <text evidence="1">The sequence shown here is derived from an EMBL/GenBank/DDBJ whole genome shotgun (WGS) entry which is preliminary data.</text>
</comment>
<accession>A0AAP4F7B6</accession>
<dbReference type="EMBL" id="JASNVP010000009">
    <property type="protein sequence ID" value="MDK4326785.1"/>
    <property type="molecule type" value="Genomic_DNA"/>
</dbReference>
<gene>
    <name evidence="1" type="ORF">QPX54_09760</name>
</gene>
<reference evidence="1" key="1">
    <citation type="submission" date="2023-05" db="EMBL/GenBank/DDBJ databases">
        <title>Metabolic capabilities are highly conserved among human nasal-associated Corynebacterium species in pangenomic analyses.</title>
        <authorList>
            <person name="Tran T.H."/>
            <person name="Roberts A.Q."/>
            <person name="Escapa I.F."/>
            <person name="Gao W."/>
            <person name="Conlan S."/>
            <person name="Kong H."/>
            <person name="Segre J.A."/>
            <person name="Kelly M.S."/>
            <person name="Lemon K.P."/>
        </authorList>
    </citation>
    <scope>NUCLEOTIDE SEQUENCE</scope>
    <source>
        <strain evidence="1">KPL2654</strain>
    </source>
</reference>
<evidence type="ECO:0000313" key="1">
    <source>
        <dbReference type="EMBL" id="MDK4326785.1"/>
    </source>
</evidence>